<dbReference type="InterPro" id="IPR036410">
    <property type="entry name" value="HSP_DnaJ_Cys-rich_dom_sf"/>
</dbReference>
<name>A0A7G3PLZ8_9CAUD</name>
<keyword evidence="1" id="KW-1133">Transmembrane helix</keyword>
<evidence type="ECO:0000313" key="3">
    <source>
        <dbReference type="Proteomes" id="UP000515820"/>
    </source>
</evidence>
<accession>A0A7G3PLZ8</accession>
<keyword evidence="1" id="KW-0812">Transmembrane</keyword>
<feature type="transmembrane region" description="Helical" evidence="1">
    <location>
        <begin position="48"/>
        <end position="69"/>
    </location>
</feature>
<proteinExistence type="predicted"/>
<dbReference type="Proteomes" id="UP000515820">
    <property type="component" value="Segment"/>
</dbReference>
<protein>
    <submittedName>
        <fullName evidence="2">Putative antiterminator protein</fullName>
    </submittedName>
</protein>
<keyword evidence="3" id="KW-1185">Reference proteome</keyword>
<organism evidence="2 3">
    <name type="scientific">Sphingomonas phage vB_StuS_MMDA13</name>
    <dbReference type="NCBI Taxonomy" id="2686378"/>
    <lineage>
        <taxon>Viruses</taxon>
        <taxon>Duplodnaviria</taxon>
        <taxon>Heunggongvirae</taxon>
        <taxon>Uroviricota</taxon>
        <taxon>Caudoviricetes</taxon>
        <taxon>Queuovirinae</taxon>
        <taxon>Torvergatavirus</taxon>
        <taxon>Torvergatavirus MMDA13</taxon>
    </lineage>
</organism>
<reference evidence="2 3" key="1">
    <citation type="journal article" date="2020" name="Viruses">
        <title>Characterization of vB_StuS_MMDA13, a Newly Discovered Bacteriophage Infecting the Agar-Degrading Species Sphingomonas turrisvirgatae.</title>
        <authorList>
            <person name="Marmo P."/>
            <person name="Thaller M.C."/>
            <person name="Di Lallo G."/>
            <person name="Henrici De Angelis L."/>
            <person name="Poerio N."/>
            <person name="De Santis F."/>
            <person name="Fraziano M."/>
            <person name="Migliore L."/>
            <person name="D'Andrea M.M."/>
        </authorList>
    </citation>
    <scope>NUCLEOTIDE SEQUENCE [LARGE SCALE GENOMIC DNA]</scope>
</reference>
<sequence length="70" mass="7875">MFRWIPRKPIDYDCHWCNGTGRIRRVNPPVSYDCTSCNGTGIAGNPAIPVLIVFGAFVLMAACVVWWLFT</sequence>
<dbReference type="EMBL" id="MN820898">
    <property type="protein sequence ID" value="QHB80505.1"/>
    <property type="molecule type" value="Genomic_DNA"/>
</dbReference>
<evidence type="ECO:0000313" key="2">
    <source>
        <dbReference type="EMBL" id="QHB80505.1"/>
    </source>
</evidence>
<keyword evidence="1" id="KW-0472">Membrane</keyword>
<dbReference type="SUPFAM" id="SSF57938">
    <property type="entry name" value="DnaJ/Hsp40 cysteine-rich domain"/>
    <property type="match status" value="1"/>
</dbReference>
<evidence type="ECO:0000256" key="1">
    <source>
        <dbReference type="SAM" id="Phobius"/>
    </source>
</evidence>
<gene>
    <name evidence="2" type="ORF">MMDA13_gp72</name>
</gene>